<sequence length="135" mass="15256">MTYTKNILITIFVLALGITTWYAWTQHNMVIHMRILETAQQEAEDQLLKYSFVKKDELEQIVSFYCTQSGGTFVDHACSCPFEDQLGQTSTSQYNDKDGTCQTTYGGPGGNLGTTMNISIDCNRQLDECTKKLEM</sequence>
<comment type="caution">
    <text evidence="2">The sequence shown here is derived from an EMBL/GenBank/DDBJ whole genome shotgun (WGS) entry which is preliminary data.</text>
</comment>
<proteinExistence type="predicted"/>
<keyword evidence="1" id="KW-0472">Membrane</keyword>
<organism evidence="2 3">
    <name type="scientific">Candidatus Magasanikbacteria bacterium CG11_big_fil_rev_8_21_14_0_20_43_7</name>
    <dbReference type="NCBI Taxonomy" id="1974654"/>
    <lineage>
        <taxon>Bacteria</taxon>
        <taxon>Candidatus Magasanikiibacteriota</taxon>
    </lineage>
</organism>
<evidence type="ECO:0000256" key="1">
    <source>
        <dbReference type="SAM" id="Phobius"/>
    </source>
</evidence>
<evidence type="ECO:0000313" key="3">
    <source>
        <dbReference type="Proteomes" id="UP000229782"/>
    </source>
</evidence>
<accession>A0A2H0N5E0</accession>
<keyword evidence="1" id="KW-0812">Transmembrane</keyword>
<reference evidence="2 3" key="1">
    <citation type="submission" date="2017-09" db="EMBL/GenBank/DDBJ databases">
        <title>Depth-based differentiation of microbial function through sediment-hosted aquifers and enrichment of novel symbionts in the deep terrestrial subsurface.</title>
        <authorList>
            <person name="Probst A.J."/>
            <person name="Ladd B."/>
            <person name="Jarett J.K."/>
            <person name="Geller-Mcgrath D.E."/>
            <person name="Sieber C.M."/>
            <person name="Emerson J.B."/>
            <person name="Anantharaman K."/>
            <person name="Thomas B.C."/>
            <person name="Malmstrom R."/>
            <person name="Stieglmeier M."/>
            <person name="Klingl A."/>
            <person name="Woyke T."/>
            <person name="Ryan C.M."/>
            <person name="Banfield J.F."/>
        </authorList>
    </citation>
    <scope>NUCLEOTIDE SEQUENCE [LARGE SCALE GENOMIC DNA]</scope>
    <source>
        <strain evidence="2">CG11_big_fil_rev_8_21_14_0_20_43_7</strain>
    </source>
</reference>
<gene>
    <name evidence="2" type="ORF">COV60_00970</name>
</gene>
<keyword evidence="1" id="KW-1133">Transmembrane helix</keyword>
<name>A0A2H0N5E0_9BACT</name>
<dbReference type="EMBL" id="PCWM01000019">
    <property type="protein sequence ID" value="PIR03315.1"/>
    <property type="molecule type" value="Genomic_DNA"/>
</dbReference>
<dbReference type="AlphaFoldDB" id="A0A2H0N5E0"/>
<evidence type="ECO:0000313" key="2">
    <source>
        <dbReference type="EMBL" id="PIR03315.1"/>
    </source>
</evidence>
<feature type="transmembrane region" description="Helical" evidence="1">
    <location>
        <begin position="6"/>
        <end position="24"/>
    </location>
</feature>
<protein>
    <recommendedName>
        <fullName evidence="4">Transmembrane protein</fullName>
    </recommendedName>
</protein>
<evidence type="ECO:0008006" key="4">
    <source>
        <dbReference type="Google" id="ProtNLM"/>
    </source>
</evidence>
<dbReference type="Proteomes" id="UP000229782">
    <property type="component" value="Unassembled WGS sequence"/>
</dbReference>